<dbReference type="EMBL" id="SDHZ01000004">
    <property type="protein sequence ID" value="RXK81459.1"/>
    <property type="molecule type" value="Genomic_DNA"/>
</dbReference>
<keyword evidence="2" id="KW-1185">Reference proteome</keyword>
<dbReference type="Proteomes" id="UP000290545">
    <property type="component" value="Unassembled WGS sequence"/>
</dbReference>
<sequence length="212" mass="23456">MTLNNQRAPRYRMLFRSLLVMTLVVLFSCNEVVNEQPMQSVAADSAIAPPGSVYDSVEQAEWGAAIAYYEKCRLQALTEKQRDKSYFFSIKKKGTAIDEIAVKYLGDIVTTAKDTLRIVNAINYAGPSEGARRATGRVFIYDVTSRLIGSYYLGGADGVPVKVENGAMVFKYNDVSCDKTTTISFRDSIPKMIYIKCTAHGGNIYHFEPAGS</sequence>
<dbReference type="RefSeq" id="WP_129005709.1">
    <property type="nucleotide sequence ID" value="NZ_SDHZ01000004.1"/>
</dbReference>
<evidence type="ECO:0000313" key="1">
    <source>
        <dbReference type="EMBL" id="RXK81459.1"/>
    </source>
</evidence>
<comment type="caution">
    <text evidence="1">The sequence shown here is derived from an EMBL/GenBank/DDBJ whole genome shotgun (WGS) entry which is preliminary data.</text>
</comment>
<organism evidence="1 2">
    <name type="scientific">Filimonas effusa</name>
    <dbReference type="NCBI Taxonomy" id="2508721"/>
    <lineage>
        <taxon>Bacteria</taxon>
        <taxon>Pseudomonadati</taxon>
        <taxon>Bacteroidota</taxon>
        <taxon>Chitinophagia</taxon>
        <taxon>Chitinophagales</taxon>
        <taxon>Chitinophagaceae</taxon>
        <taxon>Filimonas</taxon>
    </lineage>
</organism>
<gene>
    <name evidence="1" type="ORF">ESB13_21245</name>
</gene>
<protein>
    <submittedName>
        <fullName evidence="1">Uncharacterized protein</fullName>
    </submittedName>
</protein>
<proteinExistence type="predicted"/>
<accession>A0A4Q1D146</accession>
<dbReference type="OrthoDB" id="676503at2"/>
<evidence type="ECO:0000313" key="2">
    <source>
        <dbReference type="Proteomes" id="UP000290545"/>
    </source>
</evidence>
<name>A0A4Q1D146_9BACT</name>
<dbReference type="AlphaFoldDB" id="A0A4Q1D146"/>
<reference evidence="1 2" key="1">
    <citation type="submission" date="2019-01" db="EMBL/GenBank/DDBJ databases">
        <title>Filimonas sp. strain TTM-71.</title>
        <authorList>
            <person name="Chen W.-M."/>
        </authorList>
    </citation>
    <scope>NUCLEOTIDE SEQUENCE [LARGE SCALE GENOMIC DNA]</scope>
    <source>
        <strain evidence="1 2">TTM-71</strain>
    </source>
</reference>
<dbReference type="PROSITE" id="PS51257">
    <property type="entry name" value="PROKAR_LIPOPROTEIN"/>
    <property type="match status" value="1"/>
</dbReference>